<dbReference type="InterPro" id="IPR036777">
    <property type="entry name" value="Channel_Tsx-like_sf"/>
</dbReference>
<dbReference type="AlphaFoldDB" id="A0A1W1EE01"/>
<reference evidence="1" key="1">
    <citation type="submission" date="2016-10" db="EMBL/GenBank/DDBJ databases">
        <authorList>
            <person name="de Groot N.N."/>
        </authorList>
    </citation>
    <scope>NUCLEOTIDE SEQUENCE</scope>
</reference>
<dbReference type="GO" id="GO:0009279">
    <property type="term" value="C:cell outer membrane"/>
    <property type="evidence" value="ECO:0007669"/>
    <property type="project" value="InterPro"/>
</dbReference>
<accession>A0A1W1EE01</accession>
<organism evidence="1">
    <name type="scientific">hydrothermal vent metagenome</name>
    <dbReference type="NCBI Taxonomy" id="652676"/>
    <lineage>
        <taxon>unclassified sequences</taxon>
        <taxon>metagenomes</taxon>
        <taxon>ecological metagenomes</taxon>
    </lineage>
</organism>
<proteinExistence type="predicted"/>
<sequence length="274" mass="31273">MKNIKKLSVAGLATVALSTALMAGGDIVPAETTAPVVEKSFWTPNFTYGNVSVNYLDWSSKTTKAKPNMSDFVYLEFEGGAGWDWGEFYFFTDIENPGHSWDTTTPGDNSRFVIKPILDVKIADSNWYIHIQDYYLNSDGFMVNNLVTGLAYKYSTDNFWIRPFIGPHFQQSRGFNSYDGFNGYMAGWTFVYNFKLGEQKFMLSNWQEFEFSRPEDFYALPYSDGRSHGINGAVAVWWTPIDAITTGVQYRYANYKLGMQGYSNAVIYSLKYNF</sequence>
<dbReference type="InterPro" id="IPR018013">
    <property type="entry name" value="Channel_Tsx-like"/>
</dbReference>
<dbReference type="EMBL" id="FPKX01000044">
    <property type="protein sequence ID" value="SFZ98279.1"/>
    <property type="molecule type" value="Genomic_DNA"/>
</dbReference>
<dbReference type="Pfam" id="PF03502">
    <property type="entry name" value="Channel_Tsx"/>
    <property type="match status" value="1"/>
</dbReference>
<gene>
    <name evidence="1" type="ORF">MNB_SV-5-1792</name>
</gene>
<evidence type="ECO:0000313" key="1">
    <source>
        <dbReference type="EMBL" id="SFZ98279.1"/>
    </source>
</evidence>
<dbReference type="SUPFAM" id="SSF111364">
    <property type="entry name" value="Tsx-like channel"/>
    <property type="match status" value="1"/>
</dbReference>
<name>A0A1W1EE01_9ZZZZ</name>
<protein>
    <submittedName>
        <fullName evidence="1">Putative exported protein</fullName>
    </submittedName>
</protein>